<feature type="binding site" evidence="3">
    <location>
        <position position="199"/>
    </location>
    <ligand>
        <name>S-adenosyl-L-methionine</name>
        <dbReference type="ChEBI" id="CHEBI:59789"/>
    </ligand>
</feature>
<comment type="catalytic activity">
    <reaction evidence="3">
        <text>prephenate + S-adenosyl-L-methionine = carboxy-S-adenosyl-L-methionine + 3-phenylpyruvate + H2O</text>
        <dbReference type="Rhea" id="RHEA:51692"/>
        <dbReference type="ChEBI" id="CHEBI:15377"/>
        <dbReference type="ChEBI" id="CHEBI:18005"/>
        <dbReference type="ChEBI" id="CHEBI:29934"/>
        <dbReference type="ChEBI" id="CHEBI:59789"/>
        <dbReference type="ChEBI" id="CHEBI:134278"/>
    </reaction>
</comment>
<dbReference type="Pfam" id="PF13649">
    <property type="entry name" value="Methyltransf_25"/>
    <property type="match status" value="1"/>
</dbReference>
<dbReference type="NCBIfam" id="TIGR00740">
    <property type="entry name" value="carboxy-S-adenosyl-L-methionine synthase CmoA"/>
    <property type="match status" value="1"/>
</dbReference>
<feature type="binding site" evidence="3 4">
    <location>
        <position position="39"/>
    </location>
    <ligand>
        <name>S-adenosyl-L-methionine</name>
        <dbReference type="ChEBI" id="CHEBI:59789"/>
    </ligand>
</feature>
<dbReference type="AlphaFoldDB" id="A0A5B9PCU0"/>
<dbReference type="InterPro" id="IPR041698">
    <property type="entry name" value="Methyltransf_25"/>
</dbReference>
<proteinExistence type="inferred from homology"/>
<dbReference type="PIRSF" id="PIRSF006325">
    <property type="entry name" value="MeTrfase_bac"/>
    <property type="match status" value="1"/>
</dbReference>
<dbReference type="Gene3D" id="3.40.50.150">
    <property type="entry name" value="Vaccinia Virus protein VP39"/>
    <property type="match status" value="1"/>
</dbReference>
<evidence type="ECO:0000313" key="7">
    <source>
        <dbReference type="Proteomes" id="UP000322214"/>
    </source>
</evidence>
<feature type="binding site" evidence="3 4">
    <location>
        <position position="132"/>
    </location>
    <ligand>
        <name>S-adenosyl-L-methionine</name>
        <dbReference type="ChEBI" id="CHEBI:59789"/>
    </ligand>
</feature>
<organism evidence="6 7">
    <name type="scientific">Mariniblastus fucicola</name>
    <dbReference type="NCBI Taxonomy" id="980251"/>
    <lineage>
        <taxon>Bacteria</taxon>
        <taxon>Pseudomonadati</taxon>
        <taxon>Planctomycetota</taxon>
        <taxon>Planctomycetia</taxon>
        <taxon>Pirellulales</taxon>
        <taxon>Pirellulaceae</taxon>
        <taxon>Mariniblastus</taxon>
    </lineage>
</organism>
<reference evidence="6 7" key="1">
    <citation type="submission" date="2019-08" db="EMBL/GenBank/DDBJ databases">
        <title>Deep-cultivation of Planctomycetes and their phenomic and genomic characterization uncovers novel biology.</title>
        <authorList>
            <person name="Wiegand S."/>
            <person name="Jogler M."/>
            <person name="Boedeker C."/>
            <person name="Pinto D."/>
            <person name="Vollmers J."/>
            <person name="Rivas-Marin E."/>
            <person name="Kohn T."/>
            <person name="Peeters S.H."/>
            <person name="Heuer A."/>
            <person name="Rast P."/>
            <person name="Oberbeckmann S."/>
            <person name="Bunk B."/>
            <person name="Jeske O."/>
            <person name="Meyerdierks A."/>
            <person name="Storesund J.E."/>
            <person name="Kallscheuer N."/>
            <person name="Luecker S."/>
            <person name="Lage O.M."/>
            <person name="Pohl T."/>
            <person name="Merkel B.J."/>
            <person name="Hornburger P."/>
            <person name="Mueller R.-W."/>
            <person name="Bruemmer F."/>
            <person name="Labrenz M."/>
            <person name="Spormann A.M."/>
            <person name="Op den Camp H."/>
            <person name="Overmann J."/>
            <person name="Amann R."/>
            <person name="Jetten M.S.M."/>
            <person name="Mascher T."/>
            <person name="Medema M.H."/>
            <person name="Devos D.P."/>
            <person name="Kaster A.-K."/>
            <person name="Ovreas L."/>
            <person name="Rohde M."/>
            <person name="Galperin M.Y."/>
            <person name="Jogler C."/>
        </authorList>
    </citation>
    <scope>NUCLEOTIDE SEQUENCE [LARGE SCALE GENOMIC DNA]</scope>
    <source>
        <strain evidence="6 7">FC18</strain>
    </source>
</reference>
<dbReference type="EMBL" id="CP042912">
    <property type="protein sequence ID" value="QEG24567.1"/>
    <property type="molecule type" value="Genomic_DNA"/>
</dbReference>
<comment type="similarity">
    <text evidence="3">Belongs to the class I-like SAM-binding methyltransferase superfamily. Cx-SAM synthase family.</text>
</comment>
<comment type="caution">
    <text evidence="3">Lacks conserved residue(s) required for the propagation of feature annotation.</text>
</comment>
<dbReference type="Proteomes" id="UP000322214">
    <property type="component" value="Chromosome"/>
</dbReference>
<dbReference type="GO" id="GO:0002098">
    <property type="term" value="P:tRNA wobble uridine modification"/>
    <property type="evidence" value="ECO:0007669"/>
    <property type="project" value="InterPro"/>
</dbReference>
<evidence type="ECO:0000313" key="6">
    <source>
        <dbReference type="EMBL" id="QEG24567.1"/>
    </source>
</evidence>
<dbReference type="CDD" id="cd02440">
    <property type="entry name" value="AdoMet_MTases"/>
    <property type="match status" value="1"/>
</dbReference>
<dbReference type="GO" id="GO:0032259">
    <property type="term" value="P:methylation"/>
    <property type="evidence" value="ECO:0007669"/>
    <property type="project" value="UniProtKB-KW"/>
</dbReference>
<comment type="function">
    <text evidence="3">Catalyzes the conversion of S-adenosyl-L-methionine (SAM) to carboxy-S-adenosyl-L-methionine (Cx-SAM).</text>
</comment>
<dbReference type="HAMAP" id="MF_01589">
    <property type="entry name" value="Cx_SAM_synthase"/>
    <property type="match status" value="1"/>
</dbReference>
<dbReference type="InterPro" id="IPR005271">
    <property type="entry name" value="CmoA"/>
</dbReference>
<evidence type="ECO:0000259" key="5">
    <source>
        <dbReference type="Pfam" id="PF13649"/>
    </source>
</evidence>
<keyword evidence="7" id="KW-1185">Reference proteome</keyword>
<dbReference type="GO" id="GO:0016743">
    <property type="term" value="F:carboxyl- or carbamoyltransferase activity"/>
    <property type="evidence" value="ECO:0007669"/>
    <property type="project" value="UniProtKB-UniRule"/>
</dbReference>
<gene>
    <name evidence="6" type="primary">cmoA_1</name>
    <name evidence="3" type="synonym">cmoA</name>
    <name evidence="6" type="ORF">MFFC18_44870</name>
</gene>
<evidence type="ECO:0000256" key="3">
    <source>
        <dbReference type="HAMAP-Rule" id="MF_01589"/>
    </source>
</evidence>
<dbReference type="STRING" id="980251.GCA_001642875_01082"/>
<dbReference type="KEGG" id="mff:MFFC18_44870"/>
<name>A0A5B9PCU0_9BACT</name>
<dbReference type="EC" id="2.1.3.-" evidence="3"/>
<dbReference type="SUPFAM" id="SSF53335">
    <property type="entry name" value="S-adenosyl-L-methionine-dependent methyltransferases"/>
    <property type="match status" value="1"/>
</dbReference>
<evidence type="ECO:0000256" key="1">
    <source>
        <dbReference type="ARBA" id="ARBA00022679"/>
    </source>
</evidence>
<dbReference type="PANTHER" id="PTHR43861">
    <property type="entry name" value="TRANS-ACONITATE 2-METHYLTRANSFERASE-RELATED"/>
    <property type="match status" value="1"/>
</dbReference>
<feature type="binding site" evidence="3 4">
    <location>
        <begin position="89"/>
        <end position="90"/>
    </location>
    <ligand>
        <name>S-adenosyl-L-methionine</name>
        <dbReference type="ChEBI" id="CHEBI:59789"/>
    </ligand>
</feature>
<feature type="domain" description="Methyltransferase" evidence="5">
    <location>
        <begin position="60"/>
        <end position="158"/>
    </location>
</feature>
<feature type="binding site" evidence="3 4">
    <location>
        <begin position="64"/>
        <end position="66"/>
    </location>
    <ligand>
        <name>S-adenosyl-L-methionine</name>
        <dbReference type="ChEBI" id="CHEBI:59789"/>
    </ligand>
</feature>
<keyword evidence="2 3" id="KW-0949">S-adenosyl-L-methionine</keyword>
<dbReference type="GO" id="GO:0008168">
    <property type="term" value="F:methyltransferase activity"/>
    <property type="evidence" value="ECO:0007669"/>
    <property type="project" value="UniProtKB-KW"/>
</dbReference>
<keyword evidence="6" id="KW-0489">Methyltransferase</keyword>
<protein>
    <recommendedName>
        <fullName evidence="3">Carboxy-S-adenosyl-L-methionine synthase</fullName>
        <shortName evidence="3">Cx-SAM synthase</shortName>
        <ecNumber evidence="3">2.1.3.-</ecNumber>
    </recommendedName>
</protein>
<dbReference type="GO" id="GO:1904047">
    <property type="term" value="F:S-adenosyl-L-methionine binding"/>
    <property type="evidence" value="ECO:0007669"/>
    <property type="project" value="UniProtKB-UniRule"/>
</dbReference>
<sequence>MAQIDRLFSEIDPDSGTFSFDENVARVFDDMISRSVPLYADVQRSVPMLAGLLDHDPIRVIDLGCSTGTSLIHLSAMLPQRNLELIGVDNSQPMLDQCEEKLESLDLPHRIETVCDTVQSFEFENASVVLMNYTLQFVPEGDRPALLSRIRDSIRPGGFMLISEKVAHEQATMDDALVELYFEYKRRQGYSELEISRKRDALENVLIPLTTDQNLELISDAGFARAEVLLKWFNFATFLCRV</sequence>
<keyword evidence="1 3" id="KW-0808">Transferase</keyword>
<evidence type="ECO:0000256" key="4">
    <source>
        <dbReference type="PIRSR" id="PIRSR006325-1"/>
    </source>
</evidence>
<dbReference type="PANTHER" id="PTHR43861:SF2">
    <property type="entry name" value="CARBOXY-S-ADENOSYL-L-METHIONINE SYNTHASE"/>
    <property type="match status" value="1"/>
</dbReference>
<dbReference type="InterPro" id="IPR029063">
    <property type="entry name" value="SAM-dependent_MTases_sf"/>
</dbReference>
<evidence type="ECO:0000256" key="2">
    <source>
        <dbReference type="ARBA" id="ARBA00022691"/>
    </source>
</evidence>
<accession>A0A5B9PCU0</accession>
<dbReference type="RefSeq" id="WP_157665102.1">
    <property type="nucleotide sequence ID" value="NZ_CP042912.1"/>
</dbReference>